<keyword evidence="7 8" id="KW-0472">Membrane</keyword>
<evidence type="ECO:0000256" key="4">
    <source>
        <dbReference type="ARBA" id="ARBA00022927"/>
    </source>
</evidence>
<dbReference type="EMBL" id="MWBO01000026">
    <property type="protein sequence ID" value="OQA52640.1"/>
    <property type="molecule type" value="Genomic_DNA"/>
</dbReference>
<name>A0A1V5SDN9_9BACT</name>
<feature type="transmembrane region" description="Helical" evidence="8">
    <location>
        <begin position="30"/>
        <end position="51"/>
    </location>
</feature>
<evidence type="ECO:0000256" key="6">
    <source>
        <dbReference type="ARBA" id="ARBA00023010"/>
    </source>
</evidence>
<dbReference type="InterPro" id="IPR001901">
    <property type="entry name" value="Translocase_SecE/Sec61-g"/>
</dbReference>
<dbReference type="GO" id="GO:0006605">
    <property type="term" value="P:protein targeting"/>
    <property type="evidence" value="ECO:0007669"/>
    <property type="project" value="InterPro"/>
</dbReference>
<dbReference type="GO" id="GO:0016020">
    <property type="term" value="C:membrane"/>
    <property type="evidence" value="ECO:0007669"/>
    <property type="project" value="UniProtKB-SubCell"/>
</dbReference>
<sequence length="64" mass="7189">MNKVKEYILSVYKEIGAIVWPSRKRVYTDTVIVVIALFLSVLGIGLLDTGLSKAFQYLINKISV</sequence>
<evidence type="ECO:0000256" key="5">
    <source>
        <dbReference type="ARBA" id="ARBA00022989"/>
    </source>
</evidence>
<keyword evidence="2" id="KW-0813">Transport</keyword>
<gene>
    <name evidence="9" type="ORF">BWY43_00429</name>
</gene>
<evidence type="ECO:0000256" key="2">
    <source>
        <dbReference type="ARBA" id="ARBA00022448"/>
    </source>
</evidence>
<evidence type="ECO:0000256" key="8">
    <source>
        <dbReference type="SAM" id="Phobius"/>
    </source>
</evidence>
<keyword evidence="6" id="KW-0811">Translocation</keyword>
<evidence type="ECO:0000313" key="9">
    <source>
        <dbReference type="EMBL" id="OQA52640.1"/>
    </source>
</evidence>
<comment type="caution">
    <text evidence="9">The sequence shown here is derived from an EMBL/GenBank/DDBJ whole genome shotgun (WGS) entry which is preliminary data.</text>
</comment>
<dbReference type="InterPro" id="IPR038379">
    <property type="entry name" value="SecE_sf"/>
</dbReference>
<keyword evidence="4" id="KW-0653">Protein transport</keyword>
<dbReference type="NCBIfam" id="TIGR00964">
    <property type="entry name" value="secE_bact"/>
    <property type="match status" value="1"/>
</dbReference>
<reference evidence="9" key="1">
    <citation type="submission" date="2017-02" db="EMBL/GenBank/DDBJ databases">
        <title>Delving into the versatile metabolic prowess of the omnipresent phylum Bacteroidetes.</title>
        <authorList>
            <person name="Nobu M.K."/>
            <person name="Mei R."/>
            <person name="Narihiro T."/>
            <person name="Kuroda K."/>
            <person name="Liu W.-T."/>
        </authorList>
    </citation>
    <scope>NUCLEOTIDE SEQUENCE</scope>
    <source>
        <strain evidence="9">ADurb.Bin280</strain>
    </source>
</reference>
<dbReference type="Gene3D" id="1.20.5.1030">
    <property type="entry name" value="Preprotein translocase secy subunit"/>
    <property type="match status" value="1"/>
</dbReference>
<keyword evidence="5 8" id="KW-1133">Transmembrane helix</keyword>
<accession>A0A1V5SDN9</accession>
<proteinExistence type="predicted"/>
<dbReference type="GO" id="GO:0008320">
    <property type="term" value="F:protein transmembrane transporter activity"/>
    <property type="evidence" value="ECO:0007669"/>
    <property type="project" value="InterPro"/>
</dbReference>
<dbReference type="GO" id="GO:0009306">
    <property type="term" value="P:protein secretion"/>
    <property type="evidence" value="ECO:0007669"/>
    <property type="project" value="InterPro"/>
</dbReference>
<dbReference type="InterPro" id="IPR005807">
    <property type="entry name" value="SecE_bac"/>
</dbReference>
<evidence type="ECO:0000256" key="1">
    <source>
        <dbReference type="ARBA" id="ARBA00004370"/>
    </source>
</evidence>
<dbReference type="AlphaFoldDB" id="A0A1V5SDN9"/>
<organism evidence="9">
    <name type="scientific">candidate division WS2 bacterium ADurb.Bin280</name>
    <dbReference type="NCBI Taxonomy" id="1852829"/>
    <lineage>
        <taxon>Bacteria</taxon>
        <taxon>candidate division WS2</taxon>
    </lineage>
</organism>
<comment type="subcellular location">
    <subcellularLocation>
        <location evidence="1">Membrane</location>
    </subcellularLocation>
</comment>
<protein>
    <submittedName>
        <fullName evidence="9">Preprotein translocase subunit SecE</fullName>
    </submittedName>
</protein>
<dbReference type="GO" id="GO:0006886">
    <property type="term" value="P:intracellular protein transport"/>
    <property type="evidence" value="ECO:0007669"/>
    <property type="project" value="InterPro"/>
</dbReference>
<evidence type="ECO:0000256" key="3">
    <source>
        <dbReference type="ARBA" id="ARBA00022692"/>
    </source>
</evidence>
<dbReference type="Proteomes" id="UP000485367">
    <property type="component" value="Unassembled WGS sequence"/>
</dbReference>
<evidence type="ECO:0000256" key="7">
    <source>
        <dbReference type="ARBA" id="ARBA00023136"/>
    </source>
</evidence>
<dbReference type="Pfam" id="PF00584">
    <property type="entry name" value="SecE"/>
    <property type="match status" value="1"/>
</dbReference>
<keyword evidence="3 8" id="KW-0812">Transmembrane</keyword>